<dbReference type="PANTHER" id="PTHR23504">
    <property type="entry name" value="MAJOR FACILITATOR SUPERFAMILY DOMAIN-CONTAINING PROTEIN 10"/>
    <property type="match status" value="1"/>
</dbReference>
<protein>
    <submittedName>
        <fullName evidence="7">Uncharacterized protein</fullName>
    </submittedName>
</protein>
<evidence type="ECO:0000256" key="2">
    <source>
        <dbReference type="ARBA" id="ARBA00022448"/>
    </source>
</evidence>
<feature type="transmembrane region" description="Helical" evidence="6">
    <location>
        <begin position="156"/>
        <end position="175"/>
    </location>
</feature>
<feature type="transmembrane region" description="Helical" evidence="6">
    <location>
        <begin position="187"/>
        <end position="206"/>
    </location>
</feature>
<sequence>MEWVDIDMVGHNLRVLWREFPIKQVTVLSVLLASGSIAGSSRHPFLPFLTHDFFPYLKSNQIVGCIFLGESLDRKPKADYISLTQMSNHDEGEEDKEKPHRQQESTCRLLKDRLVLLPCALYALFALVHICCDQLLPLLLVSDSQHGGYNFDAAEISIVLTVGHIYSTAAQATLNPFLASKFSYKTVYMWGVALYAVGIVMLPSMVDITGAIITSQQPQKGANQTVNFIGVTLNFTADSEYLLASPPVTESHIQPTVRSRQPHEVANLTGSDFTLTSKADSAYLSTSAPVTESHIHPTSQRSPTSPLYFVVTTELNTTVARPLIITGQCRLGGDRRRTSQHPASEVPARVWGPLLSVIVMMEQGKTLTYLAAIVMVGNAGVVSNIPPTVAFPQV</sequence>
<dbReference type="Gene3D" id="1.20.1250.20">
    <property type="entry name" value="MFS general substrate transporter like domains"/>
    <property type="match status" value="1"/>
</dbReference>
<evidence type="ECO:0000313" key="7">
    <source>
        <dbReference type="EMBL" id="EEN67476.1"/>
    </source>
</evidence>
<name>C3XXL6_BRAFL</name>
<keyword evidence="3 6" id="KW-0812">Transmembrane</keyword>
<keyword evidence="5 6" id="KW-0472">Membrane</keyword>
<feature type="transmembrane region" description="Helical" evidence="6">
    <location>
        <begin position="114"/>
        <end position="136"/>
    </location>
</feature>
<dbReference type="GO" id="GO:0016020">
    <property type="term" value="C:membrane"/>
    <property type="evidence" value="ECO:0007669"/>
    <property type="project" value="UniProtKB-SubCell"/>
</dbReference>
<dbReference type="AlphaFoldDB" id="C3XXL6"/>
<keyword evidence="2" id="KW-0813">Transport</keyword>
<evidence type="ECO:0000256" key="4">
    <source>
        <dbReference type="ARBA" id="ARBA00022989"/>
    </source>
</evidence>
<evidence type="ECO:0000256" key="6">
    <source>
        <dbReference type="SAM" id="Phobius"/>
    </source>
</evidence>
<keyword evidence="4 6" id="KW-1133">Transmembrane helix</keyword>
<comment type="subcellular location">
    <subcellularLocation>
        <location evidence="1">Membrane</location>
        <topology evidence="1">Multi-pass membrane protein</topology>
    </subcellularLocation>
</comment>
<dbReference type="InterPro" id="IPR036259">
    <property type="entry name" value="MFS_trans_sf"/>
</dbReference>
<dbReference type="InParanoid" id="C3XXL6"/>
<evidence type="ECO:0000256" key="3">
    <source>
        <dbReference type="ARBA" id="ARBA00022692"/>
    </source>
</evidence>
<organism>
    <name type="scientific">Branchiostoma floridae</name>
    <name type="common">Florida lancelet</name>
    <name type="synonym">Amphioxus</name>
    <dbReference type="NCBI Taxonomy" id="7739"/>
    <lineage>
        <taxon>Eukaryota</taxon>
        <taxon>Metazoa</taxon>
        <taxon>Chordata</taxon>
        <taxon>Cephalochordata</taxon>
        <taxon>Leptocardii</taxon>
        <taxon>Amphioxiformes</taxon>
        <taxon>Branchiostomatidae</taxon>
        <taxon>Branchiostoma</taxon>
    </lineage>
</organism>
<gene>
    <name evidence="7" type="ORF">BRAFLDRAFT_63900</name>
</gene>
<evidence type="ECO:0000256" key="1">
    <source>
        <dbReference type="ARBA" id="ARBA00004141"/>
    </source>
</evidence>
<reference evidence="7" key="1">
    <citation type="journal article" date="2008" name="Nature">
        <title>The amphioxus genome and the evolution of the chordate karyotype.</title>
        <authorList>
            <consortium name="US DOE Joint Genome Institute (JGI-PGF)"/>
            <person name="Putnam N.H."/>
            <person name="Butts T."/>
            <person name="Ferrier D.E.K."/>
            <person name="Furlong R.F."/>
            <person name="Hellsten U."/>
            <person name="Kawashima T."/>
            <person name="Robinson-Rechavi M."/>
            <person name="Shoguchi E."/>
            <person name="Terry A."/>
            <person name="Yu J.-K."/>
            <person name="Benito-Gutierrez E.L."/>
            <person name="Dubchak I."/>
            <person name="Garcia-Fernandez J."/>
            <person name="Gibson-Brown J.J."/>
            <person name="Grigoriev I.V."/>
            <person name="Horton A.C."/>
            <person name="de Jong P.J."/>
            <person name="Jurka J."/>
            <person name="Kapitonov V.V."/>
            <person name="Kohara Y."/>
            <person name="Kuroki Y."/>
            <person name="Lindquist E."/>
            <person name="Lucas S."/>
            <person name="Osoegawa K."/>
            <person name="Pennacchio L.A."/>
            <person name="Salamov A.A."/>
            <person name="Satou Y."/>
            <person name="Sauka-Spengler T."/>
            <person name="Schmutz J."/>
            <person name="Shin-I T."/>
            <person name="Toyoda A."/>
            <person name="Bronner-Fraser M."/>
            <person name="Fujiyama A."/>
            <person name="Holland L.Z."/>
            <person name="Holland P.W.H."/>
            <person name="Satoh N."/>
            <person name="Rokhsar D.S."/>
        </authorList>
    </citation>
    <scope>NUCLEOTIDE SEQUENCE [LARGE SCALE GENOMIC DNA]</scope>
    <source>
        <strain evidence="7">S238N-H82</strain>
        <tissue evidence="7">Testes</tissue>
    </source>
</reference>
<evidence type="ECO:0000256" key="5">
    <source>
        <dbReference type="ARBA" id="ARBA00023136"/>
    </source>
</evidence>
<proteinExistence type="predicted"/>
<dbReference type="EMBL" id="GG666471">
    <property type="protein sequence ID" value="EEN67476.1"/>
    <property type="molecule type" value="Genomic_DNA"/>
</dbReference>
<dbReference type="PANTHER" id="PTHR23504:SF15">
    <property type="entry name" value="MAJOR FACILITATOR SUPERFAMILY (MFS) PROFILE DOMAIN-CONTAINING PROTEIN"/>
    <property type="match status" value="1"/>
</dbReference>
<dbReference type="SUPFAM" id="SSF103473">
    <property type="entry name" value="MFS general substrate transporter"/>
    <property type="match status" value="1"/>
</dbReference>
<accession>C3XXL6</accession>